<gene>
    <name evidence="2" type="ORF">NMOB1V02_LOCUS1806</name>
</gene>
<dbReference type="PROSITE" id="PS51257">
    <property type="entry name" value="PROKAR_LIPOPROTEIN"/>
    <property type="match status" value="1"/>
</dbReference>
<evidence type="ECO:0000313" key="3">
    <source>
        <dbReference type="Proteomes" id="UP000678499"/>
    </source>
</evidence>
<dbReference type="EMBL" id="CAJPEX010000189">
    <property type="protein sequence ID" value="CAG0914096.1"/>
    <property type="molecule type" value="Genomic_DNA"/>
</dbReference>
<sequence>MRWRVKLRRRLLGGIGGSGSSSQSCIDEFSFESFSPASVAAANNGRPPPVGVRKRTGFMSVLDLSQAGLDSVGKKPAAQPQKRVSAPGEFKPPIPKPAPKLPPPKLPPPLSEAGVRNGAKPKNPAPLPARKKAVVPPFSVHFSRRYPGAAAEAPAQKQYVRKPSDKPGPSGAFGSRKSEPPGNQAADDAHKDTPDAHPAHSKPHLDFSET</sequence>
<feature type="region of interest" description="Disordered" evidence="1">
    <location>
        <begin position="148"/>
        <end position="210"/>
    </location>
</feature>
<protein>
    <submittedName>
        <fullName evidence="2">Uncharacterized protein</fullName>
    </submittedName>
</protein>
<feature type="compositionally biased region" description="Basic and acidic residues" evidence="1">
    <location>
        <begin position="187"/>
        <end position="210"/>
    </location>
</feature>
<dbReference type="EMBL" id="OA882226">
    <property type="protein sequence ID" value="CAD7273944.1"/>
    <property type="molecule type" value="Genomic_DNA"/>
</dbReference>
<feature type="region of interest" description="Disordered" evidence="1">
    <location>
        <begin position="70"/>
        <end position="135"/>
    </location>
</feature>
<feature type="compositionally biased region" description="Pro residues" evidence="1">
    <location>
        <begin position="90"/>
        <end position="110"/>
    </location>
</feature>
<reference evidence="2" key="1">
    <citation type="submission" date="2020-11" db="EMBL/GenBank/DDBJ databases">
        <authorList>
            <person name="Tran Van P."/>
        </authorList>
    </citation>
    <scope>NUCLEOTIDE SEQUENCE</scope>
</reference>
<dbReference type="AlphaFoldDB" id="A0A7R9BHN7"/>
<dbReference type="Proteomes" id="UP000678499">
    <property type="component" value="Unassembled WGS sequence"/>
</dbReference>
<evidence type="ECO:0000313" key="2">
    <source>
        <dbReference type="EMBL" id="CAD7273944.1"/>
    </source>
</evidence>
<keyword evidence="3" id="KW-1185">Reference proteome</keyword>
<evidence type="ECO:0000256" key="1">
    <source>
        <dbReference type="SAM" id="MobiDB-lite"/>
    </source>
</evidence>
<proteinExistence type="predicted"/>
<name>A0A7R9BHN7_9CRUS</name>
<accession>A0A7R9BHN7</accession>
<organism evidence="2">
    <name type="scientific">Notodromas monacha</name>
    <dbReference type="NCBI Taxonomy" id="399045"/>
    <lineage>
        <taxon>Eukaryota</taxon>
        <taxon>Metazoa</taxon>
        <taxon>Ecdysozoa</taxon>
        <taxon>Arthropoda</taxon>
        <taxon>Crustacea</taxon>
        <taxon>Oligostraca</taxon>
        <taxon>Ostracoda</taxon>
        <taxon>Podocopa</taxon>
        <taxon>Podocopida</taxon>
        <taxon>Cypridocopina</taxon>
        <taxon>Cypridoidea</taxon>
        <taxon>Cyprididae</taxon>
        <taxon>Notodromas</taxon>
    </lineage>
</organism>